<dbReference type="EMBL" id="JAYGHY010000098">
    <property type="protein sequence ID" value="MEA5444091.1"/>
    <property type="molecule type" value="Genomic_DNA"/>
</dbReference>
<accession>A0ABU5T030</accession>
<evidence type="ECO:0000256" key="1">
    <source>
        <dbReference type="SAM" id="MobiDB-lite"/>
    </source>
</evidence>
<feature type="region of interest" description="Disordered" evidence="1">
    <location>
        <begin position="45"/>
        <end position="64"/>
    </location>
</feature>
<reference evidence="2 3" key="1">
    <citation type="submission" date="2023-12" db="EMBL/GenBank/DDBJ databases">
        <title>Baltic Sea Cyanobacteria.</title>
        <authorList>
            <person name="Delbaje E."/>
            <person name="Fewer D.P."/>
            <person name="Shishido T.K."/>
        </authorList>
    </citation>
    <scope>NUCLEOTIDE SEQUENCE [LARGE SCALE GENOMIC DNA]</scope>
    <source>
        <strain evidence="2 3">UHCC 0281</strain>
    </source>
</reference>
<proteinExistence type="predicted"/>
<feature type="compositionally biased region" description="Basic and acidic residues" evidence="1">
    <location>
        <begin position="45"/>
        <end position="58"/>
    </location>
</feature>
<name>A0ABU5T030_9CYAN</name>
<gene>
    <name evidence="2" type="ORF">VB739_16160</name>
</gene>
<organism evidence="2 3">
    <name type="scientific">Cyanobium gracile UHCC 0281</name>
    <dbReference type="NCBI Taxonomy" id="3110309"/>
    <lineage>
        <taxon>Bacteria</taxon>
        <taxon>Bacillati</taxon>
        <taxon>Cyanobacteriota</taxon>
        <taxon>Cyanophyceae</taxon>
        <taxon>Synechococcales</taxon>
        <taxon>Prochlorococcaceae</taxon>
        <taxon>Cyanobium</taxon>
    </lineage>
</organism>
<dbReference type="RefSeq" id="WP_323358026.1">
    <property type="nucleotide sequence ID" value="NZ_JAYGHY010000098.1"/>
</dbReference>
<sequence>PLASPLDLAGHNRLVPLLGWNAWRRRRGEALGDLEPARFRRLTRELLRRPGDGGKSEPARPASP</sequence>
<protein>
    <submittedName>
        <fullName evidence="2">Uncharacterized protein</fullName>
    </submittedName>
</protein>
<evidence type="ECO:0000313" key="2">
    <source>
        <dbReference type="EMBL" id="MEA5444091.1"/>
    </source>
</evidence>
<evidence type="ECO:0000313" key="3">
    <source>
        <dbReference type="Proteomes" id="UP001302329"/>
    </source>
</evidence>
<feature type="non-terminal residue" evidence="2">
    <location>
        <position position="1"/>
    </location>
</feature>
<keyword evidence="3" id="KW-1185">Reference proteome</keyword>
<comment type="caution">
    <text evidence="2">The sequence shown here is derived from an EMBL/GenBank/DDBJ whole genome shotgun (WGS) entry which is preliminary data.</text>
</comment>
<dbReference type="Proteomes" id="UP001302329">
    <property type="component" value="Unassembled WGS sequence"/>
</dbReference>